<dbReference type="Proteomes" id="UP000449846">
    <property type="component" value="Unassembled WGS sequence"/>
</dbReference>
<evidence type="ECO:0000313" key="3">
    <source>
        <dbReference type="Proteomes" id="UP000449846"/>
    </source>
</evidence>
<comment type="caution">
    <text evidence="2">The sequence shown here is derived from an EMBL/GenBank/DDBJ whole genome shotgun (WGS) entry which is preliminary data.</text>
</comment>
<protein>
    <recommendedName>
        <fullName evidence="4">Amino acid permease</fullName>
    </recommendedName>
</protein>
<feature type="transmembrane region" description="Helical" evidence="1">
    <location>
        <begin position="21"/>
        <end position="40"/>
    </location>
</feature>
<name>A0A844HU50_9RHOB</name>
<keyword evidence="1" id="KW-0472">Membrane</keyword>
<proteinExistence type="predicted"/>
<sequence>MSQETEVDHIASHNELKKLMGTTLNTVGLGIVGFGVVQPLISGTIESGDVPRVILCVFFCLAFHVMARNNVQRLHKEKK</sequence>
<evidence type="ECO:0000256" key="1">
    <source>
        <dbReference type="SAM" id="Phobius"/>
    </source>
</evidence>
<gene>
    <name evidence="2" type="ORF">GL300_17980</name>
</gene>
<evidence type="ECO:0008006" key="4">
    <source>
        <dbReference type="Google" id="ProtNLM"/>
    </source>
</evidence>
<evidence type="ECO:0000313" key="2">
    <source>
        <dbReference type="EMBL" id="MTH61101.1"/>
    </source>
</evidence>
<organism evidence="2 3">
    <name type="scientific">Paracoccus litorisediminis</name>
    <dbReference type="NCBI Taxonomy" id="2006130"/>
    <lineage>
        <taxon>Bacteria</taxon>
        <taxon>Pseudomonadati</taxon>
        <taxon>Pseudomonadota</taxon>
        <taxon>Alphaproteobacteria</taxon>
        <taxon>Rhodobacterales</taxon>
        <taxon>Paracoccaceae</taxon>
        <taxon>Paracoccus</taxon>
    </lineage>
</organism>
<keyword evidence="3" id="KW-1185">Reference proteome</keyword>
<dbReference type="EMBL" id="WMIG01000013">
    <property type="protein sequence ID" value="MTH61101.1"/>
    <property type="molecule type" value="Genomic_DNA"/>
</dbReference>
<dbReference type="AlphaFoldDB" id="A0A844HU50"/>
<accession>A0A844HU50</accession>
<dbReference type="RefSeq" id="WP_155041044.1">
    <property type="nucleotide sequence ID" value="NZ_WMIG01000013.1"/>
</dbReference>
<reference evidence="2 3" key="1">
    <citation type="submission" date="2019-11" db="EMBL/GenBank/DDBJ databases">
        <authorList>
            <person name="Dong K."/>
        </authorList>
    </citation>
    <scope>NUCLEOTIDE SEQUENCE [LARGE SCALE GENOMIC DNA]</scope>
    <source>
        <strain evidence="2 3">NBRC 112902</strain>
    </source>
</reference>
<dbReference type="OrthoDB" id="7871392at2"/>
<keyword evidence="1" id="KW-0812">Transmembrane</keyword>
<feature type="transmembrane region" description="Helical" evidence="1">
    <location>
        <begin position="52"/>
        <end position="71"/>
    </location>
</feature>
<keyword evidence="1" id="KW-1133">Transmembrane helix</keyword>